<accession>A0A9P4VS85</accession>
<protein>
    <recommendedName>
        <fullName evidence="4">CENP-Q, a CENPA-CAD centromere complex subunit-domain-containing protein</fullName>
    </recommendedName>
</protein>
<evidence type="ECO:0000256" key="1">
    <source>
        <dbReference type="SAM" id="MobiDB-lite"/>
    </source>
</evidence>
<feature type="compositionally biased region" description="Basic and acidic residues" evidence="1">
    <location>
        <begin position="1"/>
        <end position="13"/>
    </location>
</feature>
<dbReference type="InterPro" id="IPR025212">
    <property type="entry name" value="CAD_CENP-Q"/>
</dbReference>
<name>A0A9P4VS85_9PEZI</name>
<dbReference type="EMBL" id="MU006094">
    <property type="protein sequence ID" value="KAF2839607.1"/>
    <property type="molecule type" value="Genomic_DNA"/>
</dbReference>
<comment type="caution">
    <text evidence="2">The sequence shown here is derived from an EMBL/GenBank/DDBJ whole genome shotgun (WGS) entry which is preliminary data.</text>
</comment>
<evidence type="ECO:0000313" key="2">
    <source>
        <dbReference type="EMBL" id="KAF2839607.1"/>
    </source>
</evidence>
<dbReference type="AlphaFoldDB" id="A0A9P4VS85"/>
<keyword evidence="3" id="KW-1185">Reference proteome</keyword>
<dbReference type="Proteomes" id="UP000799429">
    <property type="component" value="Unassembled WGS sequence"/>
</dbReference>
<dbReference type="OrthoDB" id="2420947at2759"/>
<feature type="region of interest" description="Disordered" evidence="1">
    <location>
        <begin position="1"/>
        <end position="39"/>
    </location>
</feature>
<feature type="compositionally biased region" description="Basic and acidic residues" evidence="1">
    <location>
        <begin position="24"/>
        <end position="39"/>
    </location>
</feature>
<proteinExistence type="predicted"/>
<sequence length="299" mass="34503">MMRTKTNWEETRRGQHKRNLVSHQDPKTKTREKRKRVEDDDHAPVVLVERPAKKFKQLTTRTRYISQDTMAEKWRPLPQAVQHQIREIFRAAKRQIILGKRDDRRRAEAEVVLASVVKRLDKMLPKMAVPQKTLEMHFNLDKLIERNVALDSQLTPAMHSVELLKSQIKEQEQLLNIDRQCLKRLKDDAREEELRQRSTTRGVHPAIKLPVDFEKGDDDPESISLVLSTPFADQVLEDEISYPELQSLLGQLRNHLESMQANMAQVDGIGDALISAHASLDGLLHTHASAAQYDQLTKV</sequence>
<reference evidence="2" key="1">
    <citation type="journal article" date="2020" name="Stud. Mycol.">
        <title>101 Dothideomycetes genomes: a test case for predicting lifestyles and emergence of pathogens.</title>
        <authorList>
            <person name="Haridas S."/>
            <person name="Albert R."/>
            <person name="Binder M."/>
            <person name="Bloem J."/>
            <person name="Labutti K."/>
            <person name="Salamov A."/>
            <person name="Andreopoulos B."/>
            <person name="Baker S."/>
            <person name="Barry K."/>
            <person name="Bills G."/>
            <person name="Bluhm B."/>
            <person name="Cannon C."/>
            <person name="Castanera R."/>
            <person name="Culley D."/>
            <person name="Daum C."/>
            <person name="Ezra D."/>
            <person name="Gonzalez J."/>
            <person name="Henrissat B."/>
            <person name="Kuo A."/>
            <person name="Liang C."/>
            <person name="Lipzen A."/>
            <person name="Lutzoni F."/>
            <person name="Magnuson J."/>
            <person name="Mondo S."/>
            <person name="Nolan M."/>
            <person name="Ohm R."/>
            <person name="Pangilinan J."/>
            <person name="Park H.-J."/>
            <person name="Ramirez L."/>
            <person name="Alfaro M."/>
            <person name="Sun H."/>
            <person name="Tritt A."/>
            <person name="Yoshinaga Y."/>
            <person name="Zwiers L.-H."/>
            <person name="Turgeon B."/>
            <person name="Goodwin S."/>
            <person name="Spatafora J."/>
            <person name="Crous P."/>
            <person name="Grigoriev I."/>
        </authorList>
    </citation>
    <scope>NUCLEOTIDE SEQUENCE</scope>
    <source>
        <strain evidence="2">CBS 101060</strain>
    </source>
</reference>
<gene>
    <name evidence="2" type="ORF">M501DRAFT_1010693</name>
</gene>
<organism evidence="2 3">
    <name type="scientific">Patellaria atrata CBS 101060</name>
    <dbReference type="NCBI Taxonomy" id="1346257"/>
    <lineage>
        <taxon>Eukaryota</taxon>
        <taxon>Fungi</taxon>
        <taxon>Dikarya</taxon>
        <taxon>Ascomycota</taxon>
        <taxon>Pezizomycotina</taxon>
        <taxon>Dothideomycetes</taxon>
        <taxon>Dothideomycetes incertae sedis</taxon>
        <taxon>Patellariales</taxon>
        <taxon>Patellariaceae</taxon>
        <taxon>Patellaria</taxon>
    </lineage>
</organism>
<evidence type="ECO:0008006" key="4">
    <source>
        <dbReference type="Google" id="ProtNLM"/>
    </source>
</evidence>
<evidence type="ECO:0000313" key="3">
    <source>
        <dbReference type="Proteomes" id="UP000799429"/>
    </source>
</evidence>
<dbReference type="Pfam" id="PF13094">
    <property type="entry name" value="CENP-Q"/>
    <property type="match status" value="1"/>
</dbReference>